<comment type="subcellular location">
    <subcellularLocation>
        <location evidence="1">Membrane</location>
        <topology evidence="1">Multi-pass membrane protein</topology>
    </subcellularLocation>
</comment>
<evidence type="ECO:0000256" key="7">
    <source>
        <dbReference type="SAM" id="Phobius"/>
    </source>
</evidence>
<keyword evidence="9" id="KW-1185">Reference proteome</keyword>
<dbReference type="AlphaFoldDB" id="A0A4P9WIZ2"/>
<evidence type="ECO:0000256" key="4">
    <source>
        <dbReference type="ARBA" id="ARBA00022989"/>
    </source>
</evidence>
<evidence type="ECO:0000256" key="3">
    <source>
        <dbReference type="ARBA" id="ARBA00022692"/>
    </source>
</evidence>
<feature type="transmembrane region" description="Helical" evidence="7">
    <location>
        <begin position="44"/>
        <end position="63"/>
    </location>
</feature>
<protein>
    <submittedName>
        <fullName evidence="8">Transmembrane adaptor Erv26-domain-containing protein</fullName>
    </submittedName>
</protein>
<evidence type="ECO:0000313" key="9">
    <source>
        <dbReference type="Proteomes" id="UP000269721"/>
    </source>
</evidence>
<evidence type="ECO:0000256" key="5">
    <source>
        <dbReference type="ARBA" id="ARBA00023136"/>
    </source>
</evidence>
<comment type="similarity">
    <text evidence="2">Belongs to the SVP26 family.</text>
</comment>
<evidence type="ECO:0000256" key="2">
    <source>
        <dbReference type="ARBA" id="ARBA00008096"/>
    </source>
</evidence>
<reference evidence="9" key="1">
    <citation type="journal article" date="2018" name="Nat. Microbiol.">
        <title>Leveraging single-cell genomics to expand the fungal tree of life.</title>
        <authorList>
            <person name="Ahrendt S.R."/>
            <person name="Quandt C.A."/>
            <person name="Ciobanu D."/>
            <person name="Clum A."/>
            <person name="Salamov A."/>
            <person name="Andreopoulos B."/>
            <person name="Cheng J.F."/>
            <person name="Woyke T."/>
            <person name="Pelin A."/>
            <person name="Henrissat B."/>
            <person name="Reynolds N.K."/>
            <person name="Benny G.L."/>
            <person name="Smith M.E."/>
            <person name="James T.Y."/>
            <person name="Grigoriev I.V."/>
        </authorList>
    </citation>
    <scope>NUCLEOTIDE SEQUENCE [LARGE SCALE GENOMIC DNA]</scope>
</reference>
<proteinExistence type="inferred from homology"/>
<sequence>MPVVLVGLAYIGGVFGFAFITLSLACGLYYLAELVEEYTVATRRLIKYTTIATMISHVLLWLVDGMPFKRIAFSLVCHVWYTQLLAGFPAIELFSVAFIGSCALAITDHFVWFFYFTQNYHSFMEICTFFGLIVWLVPFMYFISLSANEYTLPAFGKFEFITCGRRHCGSAGRTLRCCPLTDPPPSPLSTDQSRRASHPPMQPTDASTRKKKGNLKAFLHFLYSTTFPTRNNKAF</sequence>
<dbReference type="Pfam" id="PF04148">
    <property type="entry name" value="Erv26"/>
    <property type="match status" value="1"/>
</dbReference>
<feature type="transmembrane region" description="Helical" evidence="7">
    <location>
        <begin position="123"/>
        <end position="143"/>
    </location>
</feature>
<dbReference type="EMBL" id="KZ994498">
    <property type="protein sequence ID" value="RKO92784.1"/>
    <property type="molecule type" value="Genomic_DNA"/>
</dbReference>
<feature type="transmembrane region" description="Helical" evidence="7">
    <location>
        <begin position="7"/>
        <end position="32"/>
    </location>
</feature>
<evidence type="ECO:0000256" key="6">
    <source>
        <dbReference type="SAM" id="MobiDB-lite"/>
    </source>
</evidence>
<dbReference type="GO" id="GO:0030134">
    <property type="term" value="C:COPII-coated ER to Golgi transport vesicle"/>
    <property type="evidence" value="ECO:0007669"/>
    <property type="project" value="TreeGrafter"/>
</dbReference>
<feature type="transmembrane region" description="Helical" evidence="7">
    <location>
        <begin position="97"/>
        <end position="116"/>
    </location>
</feature>
<organism evidence="8 9">
    <name type="scientific">Blyttiomyces helicus</name>
    <dbReference type="NCBI Taxonomy" id="388810"/>
    <lineage>
        <taxon>Eukaryota</taxon>
        <taxon>Fungi</taxon>
        <taxon>Fungi incertae sedis</taxon>
        <taxon>Chytridiomycota</taxon>
        <taxon>Chytridiomycota incertae sedis</taxon>
        <taxon>Chytridiomycetes</taxon>
        <taxon>Chytridiomycetes incertae sedis</taxon>
        <taxon>Blyttiomyces</taxon>
    </lineage>
</organism>
<name>A0A4P9WIZ2_9FUNG</name>
<dbReference type="OrthoDB" id="28257at2759"/>
<accession>A0A4P9WIZ2</accession>
<dbReference type="PANTHER" id="PTHR13144:SF0">
    <property type="entry name" value="PROTEIN TEX261"/>
    <property type="match status" value="1"/>
</dbReference>
<dbReference type="GO" id="GO:0097020">
    <property type="term" value="F:COPII receptor activity"/>
    <property type="evidence" value="ECO:0007669"/>
    <property type="project" value="InterPro"/>
</dbReference>
<dbReference type="GO" id="GO:0000139">
    <property type="term" value="C:Golgi membrane"/>
    <property type="evidence" value="ECO:0007669"/>
    <property type="project" value="TreeGrafter"/>
</dbReference>
<dbReference type="InterPro" id="IPR007277">
    <property type="entry name" value="Svp26/Tex261"/>
</dbReference>
<feature type="region of interest" description="Disordered" evidence="6">
    <location>
        <begin position="182"/>
        <end position="209"/>
    </location>
</feature>
<dbReference type="GO" id="GO:0005789">
    <property type="term" value="C:endoplasmic reticulum membrane"/>
    <property type="evidence" value="ECO:0007669"/>
    <property type="project" value="TreeGrafter"/>
</dbReference>
<gene>
    <name evidence="8" type="ORF">BDK51DRAFT_17817</name>
</gene>
<evidence type="ECO:0000256" key="1">
    <source>
        <dbReference type="ARBA" id="ARBA00004141"/>
    </source>
</evidence>
<keyword evidence="5 7" id="KW-0472">Membrane</keyword>
<keyword evidence="4 7" id="KW-1133">Transmembrane helix</keyword>
<dbReference type="PANTHER" id="PTHR13144">
    <property type="entry name" value="TEX261 PROTEIN"/>
    <property type="match status" value="1"/>
</dbReference>
<dbReference type="Proteomes" id="UP000269721">
    <property type="component" value="Unassembled WGS sequence"/>
</dbReference>
<dbReference type="GO" id="GO:0006888">
    <property type="term" value="P:endoplasmic reticulum to Golgi vesicle-mediated transport"/>
    <property type="evidence" value="ECO:0007669"/>
    <property type="project" value="InterPro"/>
</dbReference>
<evidence type="ECO:0000313" key="8">
    <source>
        <dbReference type="EMBL" id="RKO92784.1"/>
    </source>
</evidence>
<keyword evidence="3 7" id="KW-0812">Transmembrane</keyword>